<keyword evidence="1 3" id="KW-0378">Hydrolase</keyword>
<dbReference type="GO" id="GO:0016787">
    <property type="term" value="F:hydrolase activity"/>
    <property type="evidence" value="ECO:0007669"/>
    <property type="project" value="UniProtKB-KW"/>
</dbReference>
<dbReference type="PANTHER" id="PTHR48081">
    <property type="entry name" value="AB HYDROLASE SUPERFAMILY PROTEIN C4A8.06C"/>
    <property type="match status" value="1"/>
</dbReference>
<dbReference type="Pfam" id="PF20434">
    <property type="entry name" value="BD-FAE"/>
    <property type="match status" value="1"/>
</dbReference>
<dbReference type="InterPro" id="IPR050300">
    <property type="entry name" value="GDXG_lipolytic_enzyme"/>
</dbReference>
<dbReference type="SUPFAM" id="SSF53474">
    <property type="entry name" value="alpha/beta-Hydrolases"/>
    <property type="match status" value="1"/>
</dbReference>
<accession>A0A426DE08</accession>
<comment type="caution">
    <text evidence="3">The sequence shown here is derived from an EMBL/GenBank/DDBJ whole genome shotgun (WGS) entry which is preliminary data.</text>
</comment>
<dbReference type="InterPro" id="IPR029058">
    <property type="entry name" value="AB_hydrolase_fold"/>
</dbReference>
<dbReference type="PANTHER" id="PTHR48081:SF6">
    <property type="entry name" value="PEPTIDASE S9 PROLYL OLIGOPEPTIDASE CATALYTIC DOMAIN-CONTAINING PROTEIN"/>
    <property type="match status" value="1"/>
</dbReference>
<evidence type="ECO:0000313" key="3">
    <source>
        <dbReference type="EMBL" id="RRK30968.1"/>
    </source>
</evidence>
<name>A0A426DE08_9FIRM</name>
<feature type="domain" description="BD-FAE-like" evidence="2">
    <location>
        <begin position="94"/>
        <end position="249"/>
    </location>
</feature>
<reference evidence="3" key="1">
    <citation type="submission" date="2018-10" db="EMBL/GenBank/DDBJ databases">
        <title>Schaedlerella arabinophila gen. nov. sp. nov., isolated from the mouse intestinal tract and comparative analysis with the genome of the closely related altered Schaedler flora strain ASF502.</title>
        <authorList>
            <person name="Miyake S."/>
            <person name="Soh M."/>
            <person name="Seedorf H."/>
        </authorList>
    </citation>
    <scope>NUCLEOTIDE SEQUENCE [LARGE SCALE GENOMIC DNA]</scope>
    <source>
        <strain evidence="3">DSM 106076</strain>
    </source>
</reference>
<evidence type="ECO:0000259" key="2">
    <source>
        <dbReference type="Pfam" id="PF20434"/>
    </source>
</evidence>
<evidence type="ECO:0000256" key="1">
    <source>
        <dbReference type="ARBA" id="ARBA00022801"/>
    </source>
</evidence>
<dbReference type="EMBL" id="RHJS01000002">
    <property type="protein sequence ID" value="RRK30968.1"/>
    <property type="molecule type" value="Genomic_DNA"/>
</dbReference>
<protein>
    <submittedName>
        <fullName evidence="3">Alpha/beta hydrolase</fullName>
    </submittedName>
</protein>
<dbReference type="Gene3D" id="3.40.50.1820">
    <property type="entry name" value="alpha/beta hydrolase"/>
    <property type="match status" value="1"/>
</dbReference>
<dbReference type="Proteomes" id="UP000274920">
    <property type="component" value="Unassembled WGS sequence"/>
</dbReference>
<dbReference type="InterPro" id="IPR049492">
    <property type="entry name" value="BD-FAE-like_dom"/>
</dbReference>
<gene>
    <name evidence="3" type="ORF">EBB54_05985</name>
</gene>
<dbReference type="RefSeq" id="WP_125126732.1">
    <property type="nucleotide sequence ID" value="NZ_RHJS01000002.1"/>
</dbReference>
<proteinExistence type="predicted"/>
<sequence>MQSNVIYLYDDRKDVTLTTYILQDSPELLNGKDRPAVIICPGGGYFNCSDREAEPIALKFASMGYHAFVLRYSTYCEGTGAFPDLSKPLTAKAHCQNPVPVREIGQAMLIVREHAREWLVDVDRIAVCGFSAGAHNAAMYAANWHTDMISGHFGKEKELFRPAAAILGYMLSDYIYMKEAVKDASPMDQAFFAASNTAFLGEAEPSDEVLAAVSPARNVTEHMPPVFLWATAEDELVPVQHSIRMAHALADKKIPFELHIFEEGPHGLALSDQSSAESLSQVYPDAAKWADLAGAWLKKRFALPLPEKSSFEKLLENGGI</sequence>
<dbReference type="AlphaFoldDB" id="A0A426DE08"/>
<organism evidence="3 4">
    <name type="scientific">Schaedlerella arabinosiphila</name>
    <dbReference type="NCBI Taxonomy" id="2044587"/>
    <lineage>
        <taxon>Bacteria</taxon>
        <taxon>Bacillati</taxon>
        <taxon>Bacillota</taxon>
        <taxon>Clostridia</taxon>
        <taxon>Lachnospirales</taxon>
        <taxon>Lachnospiraceae</taxon>
        <taxon>Schaedlerella</taxon>
    </lineage>
</organism>
<evidence type="ECO:0000313" key="4">
    <source>
        <dbReference type="Proteomes" id="UP000274920"/>
    </source>
</evidence>
<keyword evidence="4" id="KW-1185">Reference proteome</keyword>